<evidence type="ECO:0000313" key="5">
    <source>
        <dbReference type="Proteomes" id="UP000326202"/>
    </source>
</evidence>
<dbReference type="KEGG" id="htq:FRZ44_36970"/>
<dbReference type="EMBL" id="CP042906">
    <property type="protein sequence ID" value="QEX18391.1"/>
    <property type="molecule type" value="Genomic_DNA"/>
</dbReference>
<evidence type="ECO:0000256" key="1">
    <source>
        <dbReference type="ARBA" id="ARBA00022723"/>
    </source>
</evidence>
<keyword evidence="1" id="KW-0479">Metal-binding</keyword>
<dbReference type="SUPFAM" id="SSF56300">
    <property type="entry name" value="Metallo-dependent phosphatases"/>
    <property type="match status" value="1"/>
</dbReference>
<evidence type="ECO:0000256" key="2">
    <source>
        <dbReference type="ARBA" id="ARBA00022801"/>
    </source>
</evidence>
<dbReference type="PANTHER" id="PTHR31302">
    <property type="entry name" value="TRANSMEMBRANE PROTEIN WITH METALLOPHOSPHOESTERASE DOMAIN-RELATED"/>
    <property type="match status" value="1"/>
</dbReference>
<evidence type="ECO:0000313" key="4">
    <source>
        <dbReference type="EMBL" id="QEX18391.1"/>
    </source>
</evidence>
<evidence type="ECO:0000259" key="3">
    <source>
        <dbReference type="Pfam" id="PF00149"/>
    </source>
</evidence>
<protein>
    <submittedName>
        <fullName evidence="4">Metallophosphoesterase</fullName>
    </submittedName>
</protein>
<sequence>MLDKLDKRLGRLHARQRLGIETDHEVRVFGGGLNFFHIENWYSAPWVIRLALQLTGLYGRARRNAERVEIRENPVRLRRLPKSFGGFTILQISDMHVEMNEGAMRRLIELLPGLAYDLCVLTGDFRARTFGPFDAMLEGLAQVRSHLNGSVYGVLGNHDTVRMVPGLEEMGIRMLLNESVPIERGDGRIHLAGIDDAHYFRVDNIEKAAASVPPNECCILLSHTPEIYRQAAHAGVDLLLGGHTHGGQICLPGSFPITLDSHLPRWMGSGAWSYHDMAGYTSVGVGSSILPVRLNCPPEITLHRLECT</sequence>
<reference evidence="4 5" key="1">
    <citation type="submission" date="2019-08" db="EMBL/GenBank/DDBJ databases">
        <title>Hyperibacter terrae gen. nov., sp. nov. and Hyperibacter viscosus sp. nov., two new members in the family Rhodospirillaceae isolated from the rhizosphere of Hypericum perforatum.</title>
        <authorList>
            <person name="Noviana Z."/>
        </authorList>
    </citation>
    <scope>NUCLEOTIDE SEQUENCE [LARGE SCALE GENOMIC DNA]</scope>
    <source>
        <strain evidence="4 5">R5913</strain>
    </source>
</reference>
<name>A0A5J6MMG4_9PROT</name>
<dbReference type="GO" id="GO:0046872">
    <property type="term" value="F:metal ion binding"/>
    <property type="evidence" value="ECO:0007669"/>
    <property type="project" value="UniProtKB-KW"/>
</dbReference>
<dbReference type="InterPro" id="IPR029052">
    <property type="entry name" value="Metallo-depent_PP-like"/>
</dbReference>
<dbReference type="PANTHER" id="PTHR31302:SF31">
    <property type="entry name" value="PHOSPHODIESTERASE YAEI"/>
    <property type="match status" value="1"/>
</dbReference>
<proteinExistence type="predicted"/>
<dbReference type="GO" id="GO:0009245">
    <property type="term" value="P:lipid A biosynthetic process"/>
    <property type="evidence" value="ECO:0007669"/>
    <property type="project" value="TreeGrafter"/>
</dbReference>
<gene>
    <name evidence="4" type="ORF">FRZ44_36970</name>
</gene>
<dbReference type="InterPro" id="IPR051158">
    <property type="entry name" value="Metallophosphoesterase_sf"/>
</dbReference>
<dbReference type="Gene3D" id="3.60.21.10">
    <property type="match status" value="1"/>
</dbReference>
<keyword evidence="2" id="KW-0378">Hydrolase</keyword>
<keyword evidence="5" id="KW-1185">Reference proteome</keyword>
<dbReference type="AlphaFoldDB" id="A0A5J6MMG4"/>
<dbReference type="Proteomes" id="UP000326202">
    <property type="component" value="Chromosome"/>
</dbReference>
<feature type="domain" description="Calcineurin-like phosphoesterase" evidence="3">
    <location>
        <begin position="88"/>
        <end position="246"/>
    </location>
</feature>
<dbReference type="GO" id="GO:0008758">
    <property type="term" value="F:UDP-2,3-diacylglucosamine hydrolase activity"/>
    <property type="evidence" value="ECO:0007669"/>
    <property type="project" value="TreeGrafter"/>
</dbReference>
<dbReference type="InterPro" id="IPR004843">
    <property type="entry name" value="Calcineurin-like_PHP"/>
</dbReference>
<dbReference type="GO" id="GO:0016020">
    <property type="term" value="C:membrane"/>
    <property type="evidence" value="ECO:0007669"/>
    <property type="project" value="GOC"/>
</dbReference>
<accession>A0A5J6MMG4</accession>
<organism evidence="4 5">
    <name type="scientific">Hypericibacter terrae</name>
    <dbReference type="NCBI Taxonomy" id="2602015"/>
    <lineage>
        <taxon>Bacteria</taxon>
        <taxon>Pseudomonadati</taxon>
        <taxon>Pseudomonadota</taxon>
        <taxon>Alphaproteobacteria</taxon>
        <taxon>Rhodospirillales</taxon>
        <taxon>Dongiaceae</taxon>
        <taxon>Hypericibacter</taxon>
    </lineage>
</organism>
<dbReference type="Pfam" id="PF00149">
    <property type="entry name" value="Metallophos"/>
    <property type="match status" value="1"/>
</dbReference>